<dbReference type="EMBL" id="JAFJZO010000031">
    <property type="protein sequence ID" value="KAG5497583.1"/>
    <property type="molecule type" value="Genomic_DNA"/>
</dbReference>
<dbReference type="RefSeq" id="XP_067755051.1">
    <property type="nucleotide sequence ID" value="XM_067899845.1"/>
</dbReference>
<name>A0A836IC59_9TRYP</name>
<dbReference type="Gene3D" id="3.10.120.10">
    <property type="entry name" value="Cytochrome b5-like heme/steroid binding domain"/>
    <property type="match status" value="1"/>
</dbReference>
<comment type="caution">
    <text evidence="4">The sequence shown here is derived from an EMBL/GenBank/DDBJ whole genome shotgun (WGS) entry which is preliminary data.</text>
</comment>
<feature type="compositionally biased region" description="Basic and acidic residues" evidence="1">
    <location>
        <begin position="79"/>
        <end position="88"/>
    </location>
</feature>
<keyword evidence="5" id="KW-1185">Reference proteome</keyword>
<keyword evidence="2" id="KW-0812">Transmembrane</keyword>
<feature type="region of interest" description="Disordered" evidence="1">
    <location>
        <begin position="78"/>
        <end position="99"/>
    </location>
</feature>
<dbReference type="GeneID" id="94289922"/>
<dbReference type="Proteomes" id="UP000674318">
    <property type="component" value="Unassembled WGS sequence"/>
</dbReference>
<dbReference type="SUPFAM" id="SSF55856">
    <property type="entry name" value="Cytochrome b5-like heme/steroid binding domain"/>
    <property type="match status" value="1"/>
</dbReference>
<evidence type="ECO:0000313" key="4">
    <source>
        <dbReference type="EMBL" id="KAG5497583.1"/>
    </source>
</evidence>
<accession>A0A836IC59</accession>
<feature type="transmembrane region" description="Helical" evidence="2">
    <location>
        <begin position="134"/>
        <end position="156"/>
    </location>
</feature>
<proteinExistence type="predicted"/>
<protein>
    <recommendedName>
        <fullName evidence="3">Cytochrome b5 heme-binding domain-containing protein</fullName>
    </recommendedName>
</protein>
<keyword evidence="2" id="KW-0472">Membrane</keyword>
<dbReference type="AlphaFoldDB" id="A0A836IC59"/>
<sequence>MPDGIRYRFYFKGKSYLIPKDYIDNEHPGGADEIMPYVGKEMTEAFEDADHSLDAVELLGEWLEEEYDASIPSDLTEAVSREEQDTKAVDTAPQISTPETAVLPEAPKLAQTLSTTPTITVRRSVSEPSKRRSYISSVVPAAAAVVVVTSIAVFYVRFTRR</sequence>
<dbReference type="InterPro" id="IPR001199">
    <property type="entry name" value="Cyt_B5-like_heme/steroid-bd"/>
</dbReference>
<gene>
    <name evidence="4" type="ORF">JKF63_03848</name>
</gene>
<keyword evidence="2" id="KW-1133">Transmembrane helix</keyword>
<feature type="domain" description="Cytochrome b5 heme-binding" evidence="3">
    <location>
        <begin position="22"/>
        <end position="57"/>
    </location>
</feature>
<dbReference type="Pfam" id="PF00173">
    <property type="entry name" value="Cyt-b5"/>
    <property type="match status" value="1"/>
</dbReference>
<evidence type="ECO:0000256" key="2">
    <source>
        <dbReference type="SAM" id="Phobius"/>
    </source>
</evidence>
<dbReference type="OrthoDB" id="260519at2759"/>
<evidence type="ECO:0000259" key="3">
    <source>
        <dbReference type="Pfam" id="PF00173"/>
    </source>
</evidence>
<dbReference type="KEGG" id="phet:94289922"/>
<evidence type="ECO:0000256" key="1">
    <source>
        <dbReference type="SAM" id="MobiDB-lite"/>
    </source>
</evidence>
<reference evidence="4 5" key="1">
    <citation type="submission" date="2021-02" db="EMBL/GenBank/DDBJ databases">
        <title>Porcisia hertigi Genome sequencing and assembly.</title>
        <authorList>
            <person name="Almutairi H."/>
            <person name="Gatherer D."/>
        </authorList>
    </citation>
    <scope>NUCLEOTIDE SEQUENCE [LARGE SCALE GENOMIC DNA]</scope>
    <source>
        <strain evidence="4 5">C119</strain>
    </source>
</reference>
<organism evidence="4 5">
    <name type="scientific">Porcisia hertigi</name>
    <dbReference type="NCBI Taxonomy" id="2761500"/>
    <lineage>
        <taxon>Eukaryota</taxon>
        <taxon>Discoba</taxon>
        <taxon>Euglenozoa</taxon>
        <taxon>Kinetoplastea</taxon>
        <taxon>Metakinetoplastina</taxon>
        <taxon>Trypanosomatida</taxon>
        <taxon>Trypanosomatidae</taxon>
        <taxon>Leishmaniinae</taxon>
        <taxon>Porcisia</taxon>
    </lineage>
</organism>
<dbReference type="InterPro" id="IPR036400">
    <property type="entry name" value="Cyt_B5-like_heme/steroid_sf"/>
</dbReference>
<evidence type="ECO:0000313" key="5">
    <source>
        <dbReference type="Proteomes" id="UP000674318"/>
    </source>
</evidence>